<comment type="caution">
    <text evidence="8">The sequence shown here is derived from an EMBL/GenBank/DDBJ whole genome shotgun (WGS) entry which is preliminary data.</text>
</comment>
<dbReference type="EMBL" id="JAGGNH010000004">
    <property type="protein sequence ID" value="KAJ0974111.1"/>
    <property type="molecule type" value="Genomic_DNA"/>
</dbReference>
<comment type="subcellular location">
    <subcellularLocation>
        <location evidence="1">Membrane</location>
        <topology evidence="1">Multi-pass membrane protein</topology>
    </subcellularLocation>
</comment>
<dbReference type="Pfam" id="PF00854">
    <property type="entry name" value="PTR2"/>
    <property type="match status" value="1"/>
</dbReference>
<dbReference type="OrthoDB" id="8904098at2759"/>
<reference evidence="8" key="1">
    <citation type="submission" date="2021-03" db="EMBL/GenBank/DDBJ databases">
        <authorList>
            <person name="Li Z."/>
            <person name="Yang C."/>
        </authorList>
    </citation>
    <scope>NUCLEOTIDE SEQUENCE</scope>
    <source>
        <strain evidence="8">Dzin_1.0</strain>
        <tissue evidence="8">Leaf</tissue>
    </source>
</reference>
<evidence type="ECO:0000313" key="9">
    <source>
        <dbReference type="Proteomes" id="UP001085076"/>
    </source>
</evidence>
<accession>A0A9D5CIZ4</accession>
<keyword evidence="9" id="KW-1185">Reference proteome</keyword>
<dbReference type="GO" id="GO:0016620">
    <property type="term" value="F:oxidoreductase activity, acting on the aldehyde or oxo group of donors, NAD or NADP as acceptor"/>
    <property type="evidence" value="ECO:0007669"/>
    <property type="project" value="InterPro"/>
</dbReference>
<feature type="domain" description="Glyceraldehyde 3-phosphate dehydrogenase catalytic" evidence="7">
    <location>
        <begin position="177"/>
        <end position="227"/>
    </location>
</feature>
<dbReference type="GO" id="GO:0022857">
    <property type="term" value="F:transmembrane transporter activity"/>
    <property type="evidence" value="ECO:0007669"/>
    <property type="project" value="InterPro"/>
</dbReference>
<reference evidence="8" key="2">
    <citation type="journal article" date="2022" name="Hortic Res">
        <title>The genome of Dioscorea zingiberensis sheds light on the biosynthesis, origin and evolution of the medicinally important diosgenin saponins.</title>
        <authorList>
            <person name="Li Y."/>
            <person name="Tan C."/>
            <person name="Li Z."/>
            <person name="Guo J."/>
            <person name="Li S."/>
            <person name="Chen X."/>
            <person name="Wang C."/>
            <person name="Dai X."/>
            <person name="Yang H."/>
            <person name="Song W."/>
            <person name="Hou L."/>
            <person name="Xu J."/>
            <person name="Tong Z."/>
            <person name="Xu A."/>
            <person name="Yuan X."/>
            <person name="Wang W."/>
            <person name="Yang Q."/>
            <person name="Chen L."/>
            <person name="Sun Z."/>
            <person name="Wang K."/>
            <person name="Pan B."/>
            <person name="Chen J."/>
            <person name="Bao Y."/>
            <person name="Liu F."/>
            <person name="Qi X."/>
            <person name="Gang D.R."/>
            <person name="Wen J."/>
            <person name="Li J."/>
        </authorList>
    </citation>
    <scope>NUCLEOTIDE SEQUENCE</scope>
    <source>
        <strain evidence="8">Dzin_1.0</strain>
    </source>
</reference>
<dbReference type="Gene3D" id="1.20.1250.20">
    <property type="entry name" value="MFS general substrate transporter like domains"/>
    <property type="match status" value="1"/>
</dbReference>
<keyword evidence="5 6" id="KW-0472">Membrane</keyword>
<name>A0A9D5CIZ4_9LILI</name>
<sequence length="844" mass="93861">MELPLSMEEEKEWDTLAAKLDILCARIYANRAQEDEFFTRLEQSLSTGFTRLEQSFSRVTEKVQTMVGKLHESMGVDVAHKVFDDMPKRVAAVDVVVGDTKEPAKLFTKVMESEAVAARKDVESVSENQGLVVKDVVQSGVVDEDSNESESQVEEALEYEDAPQMFDVMPERVIISATVNSITTTQKTGYGSSNKGWRGGKAASVNIITSSTGAVKAVGKVLPSLNATYDQKKDDVKGASKGKFKVLAGKVYDGGGIAHPVSQGIVKVVPEWLRFVDESRHEKPQEQEMAHNRSLNICEVKVVEAESLDNQITEVLLFVQFCLANVNEKVMQSEFKRIVQVHVTIGAYISTMGCDSSSAAIVIILWWPINLDASINECSVGSKLFVERKPVDVSSDEDESWASLIRFPLTPLPEFEDNGGEVNCYVSYSYCPTFEDMEKFIHNRNFHHTARTFVYMFLQLGFTGKLQPLIVYCREGNVCLCGKGGLIMSVMSSTVSACRQWTIWQNFLYIYELYWQWRNNLNEILMLVFPDVGSEDGIKECFNDVQLVFSLLWTGSAALSIYIRGLYLIALGTGGIKSYVSFFGADQFENIGPNERLKKGSFFNWFYFLIYIGAPTSSSWLVWMQDNGCSGLGFGFPTLIMGKAMGSFFCRTPLCRFRRPKGSPLLRACQVVVDSVRKWNVPVPIDSSLLHELQISTIEGSLNMEHSDDLNLLDEAATLSDSDVKTEDSTNPWRVCTVTRVEELKTLGMDMGTTGEIAIPIARKFTGKKIGPAQPPPAPDEVQSLVLANRLLLHSVQPVISGVLMGAGWPWFVAWKLPPPPNLCNASSLSRTSRARSSFEGRVM</sequence>
<feature type="transmembrane region" description="Helical" evidence="6">
    <location>
        <begin position="605"/>
        <end position="624"/>
    </location>
</feature>
<evidence type="ECO:0000256" key="5">
    <source>
        <dbReference type="ARBA" id="ARBA00023136"/>
    </source>
</evidence>
<dbReference type="InterPro" id="IPR036259">
    <property type="entry name" value="MFS_trans_sf"/>
</dbReference>
<dbReference type="InterPro" id="IPR000109">
    <property type="entry name" value="POT_fam"/>
</dbReference>
<keyword evidence="4 6" id="KW-1133">Transmembrane helix</keyword>
<organism evidence="8 9">
    <name type="scientific">Dioscorea zingiberensis</name>
    <dbReference type="NCBI Taxonomy" id="325984"/>
    <lineage>
        <taxon>Eukaryota</taxon>
        <taxon>Viridiplantae</taxon>
        <taxon>Streptophyta</taxon>
        <taxon>Embryophyta</taxon>
        <taxon>Tracheophyta</taxon>
        <taxon>Spermatophyta</taxon>
        <taxon>Magnoliopsida</taxon>
        <taxon>Liliopsida</taxon>
        <taxon>Dioscoreales</taxon>
        <taxon>Dioscoreaceae</taxon>
        <taxon>Dioscorea</taxon>
    </lineage>
</organism>
<proteinExistence type="inferred from homology"/>
<dbReference type="Proteomes" id="UP001085076">
    <property type="component" value="Miscellaneous, Linkage group lg04"/>
</dbReference>
<dbReference type="GO" id="GO:0016020">
    <property type="term" value="C:membrane"/>
    <property type="evidence" value="ECO:0007669"/>
    <property type="project" value="UniProtKB-SubCell"/>
</dbReference>
<evidence type="ECO:0000256" key="4">
    <source>
        <dbReference type="ARBA" id="ARBA00022989"/>
    </source>
</evidence>
<dbReference type="InterPro" id="IPR020829">
    <property type="entry name" value="GlycerAld_3-P_DH_cat"/>
</dbReference>
<dbReference type="Gene3D" id="3.30.360.10">
    <property type="entry name" value="Dihydrodipicolinate Reductase, domain 2"/>
    <property type="match status" value="1"/>
</dbReference>
<protein>
    <recommendedName>
        <fullName evidence="7">Glyceraldehyde 3-phosphate dehydrogenase catalytic domain-containing protein</fullName>
    </recommendedName>
</protein>
<comment type="similarity">
    <text evidence="2">Belongs to the major facilitator superfamily. Proton-dependent oligopeptide transporter (POT/PTR) (TC 2.A.17) family.</text>
</comment>
<dbReference type="SUPFAM" id="SSF55347">
    <property type="entry name" value="Glyceraldehyde-3-phosphate dehydrogenase-like, C-terminal domain"/>
    <property type="match status" value="1"/>
</dbReference>
<gene>
    <name evidence="8" type="ORF">J5N97_016076</name>
</gene>
<keyword evidence="3 6" id="KW-0812">Transmembrane</keyword>
<evidence type="ECO:0000313" key="8">
    <source>
        <dbReference type="EMBL" id="KAJ0974111.1"/>
    </source>
</evidence>
<evidence type="ECO:0000259" key="7">
    <source>
        <dbReference type="Pfam" id="PF02800"/>
    </source>
</evidence>
<dbReference type="AlphaFoldDB" id="A0A9D5CIZ4"/>
<evidence type="ECO:0000256" key="1">
    <source>
        <dbReference type="ARBA" id="ARBA00004141"/>
    </source>
</evidence>
<dbReference type="PANTHER" id="PTHR11654">
    <property type="entry name" value="OLIGOPEPTIDE TRANSPORTER-RELATED"/>
    <property type="match status" value="1"/>
</dbReference>
<evidence type="ECO:0000256" key="2">
    <source>
        <dbReference type="ARBA" id="ARBA00005982"/>
    </source>
</evidence>
<feature type="transmembrane region" description="Helical" evidence="6">
    <location>
        <begin position="630"/>
        <end position="650"/>
    </location>
</feature>
<evidence type="ECO:0000256" key="3">
    <source>
        <dbReference type="ARBA" id="ARBA00022692"/>
    </source>
</evidence>
<dbReference type="Pfam" id="PF02800">
    <property type="entry name" value="Gp_dh_C"/>
    <property type="match status" value="1"/>
</dbReference>
<evidence type="ECO:0000256" key="6">
    <source>
        <dbReference type="SAM" id="Phobius"/>
    </source>
</evidence>